<dbReference type="CDD" id="cd10928">
    <property type="entry name" value="CE4_u4"/>
    <property type="match status" value="1"/>
</dbReference>
<dbReference type="InterPro" id="IPR049591">
    <property type="entry name" value="CE4_u4-like"/>
</dbReference>
<organism evidence="1 2">
    <name type="scientific">Loktanella atrilutea</name>
    <dbReference type="NCBI Taxonomy" id="366533"/>
    <lineage>
        <taxon>Bacteria</taxon>
        <taxon>Pseudomonadati</taxon>
        <taxon>Pseudomonadota</taxon>
        <taxon>Alphaproteobacteria</taxon>
        <taxon>Rhodobacterales</taxon>
        <taxon>Roseobacteraceae</taxon>
        <taxon>Loktanella</taxon>
    </lineage>
</organism>
<gene>
    <name evidence="1" type="ORF">SAMN05444339_103235</name>
</gene>
<keyword evidence="2" id="KW-1185">Reference proteome</keyword>
<protein>
    <submittedName>
        <fullName evidence="1">Polysaccharide deacetylase</fullName>
    </submittedName>
</protein>
<dbReference type="Proteomes" id="UP000183987">
    <property type="component" value="Unassembled WGS sequence"/>
</dbReference>
<dbReference type="AlphaFoldDB" id="A0A1M4YSP1"/>
<dbReference type="STRING" id="366533.SAMN05444339_103235"/>
<dbReference type="GO" id="GO:0005975">
    <property type="term" value="P:carbohydrate metabolic process"/>
    <property type="evidence" value="ECO:0007669"/>
    <property type="project" value="InterPro"/>
</dbReference>
<dbReference type="Gene3D" id="3.20.20.370">
    <property type="entry name" value="Glycoside hydrolase/deacetylase"/>
    <property type="match status" value="1"/>
</dbReference>
<proteinExistence type="predicted"/>
<dbReference type="RefSeq" id="WP_072856900.1">
    <property type="nucleotide sequence ID" value="NZ_FQUE01000003.1"/>
</dbReference>
<dbReference type="EMBL" id="FQUE01000003">
    <property type="protein sequence ID" value="SHF08795.1"/>
    <property type="molecule type" value="Genomic_DNA"/>
</dbReference>
<evidence type="ECO:0000313" key="1">
    <source>
        <dbReference type="EMBL" id="SHF08795.1"/>
    </source>
</evidence>
<evidence type="ECO:0000313" key="2">
    <source>
        <dbReference type="Proteomes" id="UP000183987"/>
    </source>
</evidence>
<sequence>MSDIVLKALEDRAARGRPARLWWRDDDATEPTPELDLLLECAARHAVPITLAVIPQTTGMPLARRLDTSPLSNVAVHGWAHANHAPSSEKKQELGMHRAEAVVIRELEEGCRKLAELHGPRMVPVLVPPWNRITPTLLPKLAEAGFRAVSVFGPAKSGPLPQINTHVDLIDWRGTRGGRSIDVLMADLAAALAAEGDSPIGILSHHLVHDDAAWSFLDHLFDMTRNHPGCIWTGLPDLLQS</sequence>
<accession>A0A1M4YSP1</accession>
<name>A0A1M4YSP1_LOKAT</name>
<dbReference type="InterPro" id="IPR011330">
    <property type="entry name" value="Glyco_hydro/deAcase_b/a-brl"/>
</dbReference>
<dbReference type="SUPFAM" id="SSF88713">
    <property type="entry name" value="Glycoside hydrolase/deacetylase"/>
    <property type="match status" value="1"/>
</dbReference>
<reference evidence="2" key="1">
    <citation type="submission" date="2016-11" db="EMBL/GenBank/DDBJ databases">
        <authorList>
            <person name="Varghese N."/>
            <person name="Submissions S."/>
        </authorList>
    </citation>
    <scope>NUCLEOTIDE SEQUENCE [LARGE SCALE GENOMIC DNA]</scope>
    <source>
        <strain evidence="2">DSM 29326</strain>
    </source>
</reference>
<dbReference type="OrthoDB" id="6086702at2"/>